<comment type="subcellular location">
    <subcellularLocation>
        <location evidence="1">Secreted</location>
    </subcellularLocation>
</comment>
<keyword evidence="4" id="KW-0813">Transport</keyword>
<evidence type="ECO:0000256" key="2">
    <source>
        <dbReference type="ARBA" id="ARBA00006889"/>
    </source>
</evidence>
<feature type="domain" description="Lipocalin/cytosolic fatty-acid binding" evidence="11">
    <location>
        <begin position="38"/>
        <end position="173"/>
    </location>
</feature>
<evidence type="ECO:0000256" key="7">
    <source>
        <dbReference type="ARBA" id="ARBA00023121"/>
    </source>
</evidence>
<evidence type="ECO:0000256" key="8">
    <source>
        <dbReference type="ARBA" id="ARBA00023157"/>
    </source>
</evidence>
<dbReference type="SUPFAM" id="SSF50814">
    <property type="entry name" value="Lipocalins"/>
    <property type="match status" value="1"/>
</dbReference>
<dbReference type="GO" id="GO:0006629">
    <property type="term" value="P:lipid metabolic process"/>
    <property type="evidence" value="ECO:0007669"/>
    <property type="project" value="TreeGrafter"/>
</dbReference>
<dbReference type="InterPro" id="IPR000566">
    <property type="entry name" value="Lipocln_cytosolic_FA-bd_dom"/>
</dbReference>
<dbReference type="Gene3D" id="2.40.128.20">
    <property type="match status" value="1"/>
</dbReference>
<dbReference type="EMBL" id="CAXIEN010000339">
    <property type="protein sequence ID" value="CAL1294121.1"/>
    <property type="molecule type" value="Genomic_DNA"/>
</dbReference>
<dbReference type="PIRSF" id="PIRSF036893">
    <property type="entry name" value="Lipocalin_ApoD"/>
    <property type="match status" value="1"/>
</dbReference>
<proteinExistence type="inferred from homology"/>
<dbReference type="PANTHER" id="PTHR10612:SF34">
    <property type="entry name" value="APOLIPOPROTEIN D"/>
    <property type="match status" value="1"/>
</dbReference>
<evidence type="ECO:0000313" key="12">
    <source>
        <dbReference type="EMBL" id="CAL1294121.1"/>
    </source>
</evidence>
<gene>
    <name evidence="12" type="ORF">LARSCL_LOCUS18545</name>
</gene>
<keyword evidence="8" id="KW-1015">Disulfide bond</keyword>
<dbReference type="GO" id="GO:0031409">
    <property type="term" value="F:pigment binding"/>
    <property type="evidence" value="ECO:0007669"/>
    <property type="project" value="InterPro"/>
</dbReference>
<feature type="chain" id="PRO_5043116229" description="Apolipoprotein D" evidence="10">
    <location>
        <begin position="21"/>
        <end position="185"/>
    </location>
</feature>
<evidence type="ECO:0000256" key="6">
    <source>
        <dbReference type="ARBA" id="ARBA00022729"/>
    </source>
</evidence>
<dbReference type="AlphaFoldDB" id="A0AAV2BD12"/>
<dbReference type="Proteomes" id="UP001497382">
    <property type="component" value="Unassembled WGS sequence"/>
</dbReference>
<dbReference type="GO" id="GO:0008289">
    <property type="term" value="F:lipid binding"/>
    <property type="evidence" value="ECO:0007669"/>
    <property type="project" value="UniProtKB-KW"/>
</dbReference>
<dbReference type="GO" id="GO:0000302">
    <property type="term" value="P:response to reactive oxygen species"/>
    <property type="evidence" value="ECO:0007669"/>
    <property type="project" value="TreeGrafter"/>
</dbReference>
<evidence type="ECO:0000256" key="1">
    <source>
        <dbReference type="ARBA" id="ARBA00004613"/>
    </source>
</evidence>
<keyword evidence="6 10" id="KW-0732">Signal</keyword>
<dbReference type="InterPro" id="IPR003057">
    <property type="entry name" value="Invtbrt_color"/>
</dbReference>
<dbReference type="PRINTS" id="PR00179">
    <property type="entry name" value="LIPOCALIN"/>
</dbReference>
<dbReference type="InterPro" id="IPR022271">
    <property type="entry name" value="Lipocalin_ApoD"/>
</dbReference>
<reference evidence="12 13" key="1">
    <citation type="submission" date="2024-04" db="EMBL/GenBank/DDBJ databases">
        <authorList>
            <person name="Rising A."/>
            <person name="Reimegard J."/>
            <person name="Sonavane S."/>
            <person name="Akerstrom W."/>
            <person name="Nylinder S."/>
            <person name="Hedman E."/>
            <person name="Kallberg Y."/>
        </authorList>
    </citation>
    <scope>NUCLEOTIDE SEQUENCE [LARGE SCALE GENOMIC DNA]</scope>
</reference>
<comment type="similarity">
    <text evidence="2 10">Belongs to the calycin superfamily. Lipocalin family.</text>
</comment>
<dbReference type="PANTHER" id="PTHR10612">
    <property type="entry name" value="APOLIPOPROTEIN D"/>
    <property type="match status" value="1"/>
</dbReference>
<dbReference type="CDD" id="cd19437">
    <property type="entry name" value="lipocalin_apoD-like"/>
    <property type="match status" value="1"/>
</dbReference>
<evidence type="ECO:0000256" key="5">
    <source>
        <dbReference type="ARBA" id="ARBA00022525"/>
    </source>
</evidence>
<dbReference type="Pfam" id="PF08212">
    <property type="entry name" value="Lipocalin_2"/>
    <property type="match status" value="1"/>
</dbReference>
<evidence type="ECO:0000313" key="13">
    <source>
        <dbReference type="Proteomes" id="UP001497382"/>
    </source>
</evidence>
<protein>
    <recommendedName>
        <fullName evidence="3">Apolipoprotein D</fullName>
    </recommendedName>
</protein>
<accession>A0AAV2BD12</accession>
<dbReference type="PRINTS" id="PR01273">
    <property type="entry name" value="INVTBRTCOLOR"/>
</dbReference>
<dbReference type="FunFam" id="2.40.128.20:FF:000003">
    <property type="entry name" value="Apolipoprotein D"/>
    <property type="match status" value="1"/>
</dbReference>
<evidence type="ECO:0000256" key="10">
    <source>
        <dbReference type="PIRNR" id="PIRNR036893"/>
    </source>
</evidence>
<evidence type="ECO:0000256" key="4">
    <source>
        <dbReference type="ARBA" id="ARBA00022448"/>
    </source>
</evidence>
<keyword evidence="13" id="KW-1185">Reference proteome</keyword>
<dbReference type="GO" id="GO:0005737">
    <property type="term" value="C:cytoplasm"/>
    <property type="evidence" value="ECO:0007669"/>
    <property type="project" value="TreeGrafter"/>
</dbReference>
<dbReference type="GO" id="GO:0005576">
    <property type="term" value="C:extracellular region"/>
    <property type="evidence" value="ECO:0007669"/>
    <property type="project" value="UniProtKB-SubCell"/>
</dbReference>
<evidence type="ECO:0000256" key="9">
    <source>
        <dbReference type="ARBA" id="ARBA00023180"/>
    </source>
</evidence>
<evidence type="ECO:0000256" key="3">
    <source>
        <dbReference type="ARBA" id="ARBA00019890"/>
    </source>
</evidence>
<dbReference type="PROSITE" id="PS00213">
    <property type="entry name" value="LIPOCALIN"/>
    <property type="match status" value="1"/>
</dbReference>
<sequence>MQFLLLGLVVVFAFPVDADAQKIKTGKCPAVEVKKNFNAKEYAGVWYEIERNPTSFELGSKCTSAVYGDEGDFLSVTNRAVDIKTGKARSIHGKATIPNKNVPAKLKVKFDKVPRVGDYWVLDTDYKQYSVVFSCVSLEDGLKIEYLWILSRTPTLDQNVKENIYKLLDERKISRDDLSATIQDC</sequence>
<keyword evidence="7" id="KW-0446">Lipid-binding</keyword>
<comment type="caution">
    <text evidence="12">The sequence shown here is derived from an EMBL/GenBank/DDBJ whole genome shotgun (WGS) entry which is preliminary data.</text>
</comment>
<dbReference type="InterPro" id="IPR012674">
    <property type="entry name" value="Calycin"/>
</dbReference>
<name>A0AAV2BD12_9ARAC</name>
<keyword evidence="5" id="KW-0964">Secreted</keyword>
<feature type="signal peptide" evidence="10">
    <location>
        <begin position="1"/>
        <end position="20"/>
    </location>
</feature>
<organism evidence="12 13">
    <name type="scientific">Larinioides sclopetarius</name>
    <dbReference type="NCBI Taxonomy" id="280406"/>
    <lineage>
        <taxon>Eukaryota</taxon>
        <taxon>Metazoa</taxon>
        <taxon>Ecdysozoa</taxon>
        <taxon>Arthropoda</taxon>
        <taxon>Chelicerata</taxon>
        <taxon>Arachnida</taxon>
        <taxon>Araneae</taxon>
        <taxon>Araneomorphae</taxon>
        <taxon>Entelegynae</taxon>
        <taxon>Araneoidea</taxon>
        <taxon>Araneidae</taxon>
        <taxon>Larinioides</taxon>
    </lineage>
</organism>
<keyword evidence="9" id="KW-0325">Glycoprotein</keyword>
<dbReference type="InterPro" id="IPR022272">
    <property type="entry name" value="Lipocalin_CS"/>
</dbReference>
<evidence type="ECO:0000259" key="11">
    <source>
        <dbReference type="Pfam" id="PF08212"/>
    </source>
</evidence>